<gene>
    <name evidence="1" type="ORF">FALBO_4612</name>
</gene>
<dbReference type="Proteomes" id="UP000554235">
    <property type="component" value="Unassembled WGS sequence"/>
</dbReference>
<name>A0A8H4PDH5_9HYPO</name>
<evidence type="ECO:0000313" key="2">
    <source>
        <dbReference type="Proteomes" id="UP000554235"/>
    </source>
</evidence>
<sequence>MFSEWFTQISLPSSESRLGLDLVQQLMRTASHDNVQVLAIFACWEVGGRLPVAPKTRTKVIRSMTSTLDPVTIDWLGASVGFFSEDCAVKLSTDEAGARFLSLACALVTTIGPYEGAKVLDIELKRTGLSYTQDPLLSSVRDLLAALLPRSERCNFTNLILGYELLVGDALNCQIIQPPAGQSSARLSAREQTLRKLLPGAPFPEAIAGLIGVLREVGEPDDPAVLGITLTIGGSVPWILAFVEWCLGAPASVYIEGRDEPVLENEDSDRSVKAIILNGHDETKNSLEAVIHRPTGDTTQLLGPIDQTPLPFMIKVEGYAEWLFHELGFRRHGDPEFNKNMTKIIAEAIRLAIPLILSLNCGSYGRLGREENPSCRIRFQNNPSGFGISPLPDMQTIQIACNNFLKSIRPEAAIEFQALPSEHMIISDMPLVSPYIDSLRNTCVCGDCCGTSFEQYVSKERCLEMLFFRSLAFLILDIPAFSLLDCPSLTRLLASRQRRGGDDILGRISAILQRGRKLDSPEIDPMDIFSWTKSLVGHGDIDDKHDDLIIKSHGYLRLRVLPGTLRRDGEAYDVVSCAKHGMPGLKRHDHPDLFSSLEVAGIESLVLSFQVSWTVELLDNRKIQLYLMLLRSLSDAILLDKCVHPQDEELPQPDPYLRYIAPWNDHTSVYDSHSKICVVAVADSQMIRAFAHCCITGQRVSLYCTRDF</sequence>
<organism evidence="1 2">
    <name type="scientific">Fusarium albosuccineum</name>
    <dbReference type="NCBI Taxonomy" id="1237068"/>
    <lineage>
        <taxon>Eukaryota</taxon>
        <taxon>Fungi</taxon>
        <taxon>Dikarya</taxon>
        <taxon>Ascomycota</taxon>
        <taxon>Pezizomycotina</taxon>
        <taxon>Sordariomycetes</taxon>
        <taxon>Hypocreomycetidae</taxon>
        <taxon>Hypocreales</taxon>
        <taxon>Nectriaceae</taxon>
        <taxon>Fusarium</taxon>
        <taxon>Fusarium decemcellulare species complex</taxon>
    </lineage>
</organism>
<dbReference type="AlphaFoldDB" id="A0A8H4PDH5"/>
<keyword evidence="2" id="KW-1185">Reference proteome</keyword>
<dbReference type="OrthoDB" id="5311240at2759"/>
<reference evidence="1 2" key="1">
    <citation type="submission" date="2020-01" db="EMBL/GenBank/DDBJ databases">
        <title>Identification and distribution of gene clusters putatively required for synthesis of sphingolipid metabolism inhibitors in phylogenetically diverse species of the filamentous fungus Fusarium.</title>
        <authorList>
            <person name="Kim H.-S."/>
            <person name="Busman M."/>
            <person name="Brown D.W."/>
            <person name="Divon H."/>
            <person name="Uhlig S."/>
            <person name="Proctor R.H."/>
        </authorList>
    </citation>
    <scope>NUCLEOTIDE SEQUENCE [LARGE SCALE GENOMIC DNA]</scope>
    <source>
        <strain evidence="1 2">NRRL 20459</strain>
    </source>
</reference>
<protein>
    <submittedName>
        <fullName evidence="1">Uncharacterized protein</fullName>
    </submittedName>
</protein>
<proteinExistence type="predicted"/>
<accession>A0A8H4PDH5</accession>
<evidence type="ECO:0000313" key="1">
    <source>
        <dbReference type="EMBL" id="KAF4468495.1"/>
    </source>
</evidence>
<dbReference type="EMBL" id="JAADYS010000605">
    <property type="protein sequence ID" value="KAF4468495.1"/>
    <property type="molecule type" value="Genomic_DNA"/>
</dbReference>
<comment type="caution">
    <text evidence="1">The sequence shown here is derived from an EMBL/GenBank/DDBJ whole genome shotgun (WGS) entry which is preliminary data.</text>
</comment>